<dbReference type="AlphaFoldDB" id="A0AAV1I683"/>
<dbReference type="PANTHER" id="PTHR36052">
    <property type="entry name" value="EXCITATORY AMINO ACID TRANSPORTER"/>
    <property type="match status" value="1"/>
</dbReference>
<evidence type="ECO:0000313" key="2">
    <source>
        <dbReference type="Proteomes" id="UP001314263"/>
    </source>
</evidence>
<protein>
    <submittedName>
        <fullName evidence="1">Uncharacterized protein</fullName>
    </submittedName>
</protein>
<name>A0AAV1I683_9CHLO</name>
<dbReference type="EMBL" id="CAUYUE010000005">
    <property type="protein sequence ID" value="CAK0779366.1"/>
    <property type="molecule type" value="Genomic_DNA"/>
</dbReference>
<dbReference type="GO" id="GO:0006120">
    <property type="term" value="P:mitochondrial electron transport, NADH to ubiquinone"/>
    <property type="evidence" value="ECO:0007669"/>
    <property type="project" value="InterPro"/>
</dbReference>
<comment type="caution">
    <text evidence="1">The sequence shown here is derived from an EMBL/GenBank/DDBJ whole genome shotgun (WGS) entry which is preliminary data.</text>
</comment>
<organism evidence="1 2">
    <name type="scientific">Coccomyxa viridis</name>
    <dbReference type="NCBI Taxonomy" id="1274662"/>
    <lineage>
        <taxon>Eukaryota</taxon>
        <taxon>Viridiplantae</taxon>
        <taxon>Chlorophyta</taxon>
        <taxon>core chlorophytes</taxon>
        <taxon>Trebouxiophyceae</taxon>
        <taxon>Trebouxiophyceae incertae sedis</taxon>
        <taxon>Coccomyxaceae</taxon>
        <taxon>Coccomyxa</taxon>
    </lineage>
</organism>
<evidence type="ECO:0000313" key="1">
    <source>
        <dbReference type="EMBL" id="CAK0779366.1"/>
    </source>
</evidence>
<dbReference type="Pfam" id="PF06374">
    <property type="entry name" value="NDUF_C2"/>
    <property type="match status" value="1"/>
</dbReference>
<dbReference type="GO" id="GO:0005743">
    <property type="term" value="C:mitochondrial inner membrane"/>
    <property type="evidence" value="ECO:0007669"/>
    <property type="project" value="InterPro"/>
</dbReference>
<dbReference type="PANTHER" id="PTHR36052:SF1">
    <property type="entry name" value="EXCITATORY AMINO ACID TRANSPORTER"/>
    <property type="match status" value="1"/>
</dbReference>
<proteinExistence type="predicted"/>
<keyword evidence="2" id="KW-1185">Reference proteome</keyword>
<dbReference type="Proteomes" id="UP001314263">
    <property type="component" value="Unassembled WGS sequence"/>
</dbReference>
<sequence>MASGAFVGAIFGFTVALYSNAVRKLPVFQAPWEHALYATIGAYAGNKVVEFTDRTAAEVDEKIKERQERNKVLQEPAQ</sequence>
<accession>A0AAV1I683</accession>
<gene>
    <name evidence="1" type="ORF">CVIRNUC_004755</name>
</gene>
<dbReference type="InterPro" id="IPR009423">
    <property type="entry name" value="NDUC2"/>
</dbReference>
<reference evidence="1 2" key="1">
    <citation type="submission" date="2023-10" db="EMBL/GenBank/DDBJ databases">
        <authorList>
            <person name="Maclean D."/>
            <person name="Macfadyen A."/>
        </authorList>
    </citation>
    <scope>NUCLEOTIDE SEQUENCE [LARGE SCALE GENOMIC DNA]</scope>
</reference>